<evidence type="ECO:0000256" key="4">
    <source>
        <dbReference type="ARBA" id="ARBA00023002"/>
    </source>
</evidence>
<feature type="binding site" evidence="5">
    <location>
        <position position="77"/>
    </location>
    <ligand>
        <name>FMN</name>
        <dbReference type="ChEBI" id="CHEBI:58210"/>
    </ligand>
</feature>
<dbReference type="EMBL" id="FOKA01000001">
    <property type="protein sequence ID" value="SFA72434.1"/>
    <property type="molecule type" value="Genomic_DNA"/>
</dbReference>
<evidence type="ECO:0000256" key="1">
    <source>
        <dbReference type="ARBA" id="ARBA00007301"/>
    </source>
</evidence>
<feature type="domain" description="Pyridoxine 5'-phosphate oxidase dimerisation C-terminal" evidence="7">
    <location>
        <begin position="165"/>
        <end position="203"/>
    </location>
</feature>
<protein>
    <submittedName>
        <fullName evidence="8">Pyridoxamine 5'-phosphate oxidase</fullName>
    </submittedName>
</protein>
<dbReference type="GO" id="GO:0004733">
    <property type="term" value="F:pyridoxamine phosphate oxidase activity"/>
    <property type="evidence" value="ECO:0007669"/>
    <property type="project" value="InterPro"/>
</dbReference>
<evidence type="ECO:0000259" key="6">
    <source>
        <dbReference type="Pfam" id="PF01243"/>
    </source>
</evidence>
<evidence type="ECO:0000256" key="3">
    <source>
        <dbReference type="ARBA" id="ARBA00022643"/>
    </source>
</evidence>
<feature type="binding site" evidence="5">
    <location>
        <position position="99"/>
    </location>
    <ligand>
        <name>FMN</name>
        <dbReference type="ChEBI" id="CHEBI:58210"/>
    </ligand>
</feature>
<name>A0A1I0V7R7_9CELL</name>
<evidence type="ECO:0000256" key="5">
    <source>
        <dbReference type="PIRSR" id="PIRSR000190-2"/>
    </source>
</evidence>
<proteinExistence type="inferred from homology"/>
<comment type="similarity">
    <text evidence="1">Belongs to the pyridoxamine 5'-phosphate oxidase family.</text>
</comment>
<dbReference type="SUPFAM" id="SSF50475">
    <property type="entry name" value="FMN-binding split barrel"/>
    <property type="match status" value="1"/>
</dbReference>
<feature type="binding site" evidence="5">
    <location>
        <position position="188"/>
    </location>
    <ligand>
        <name>FMN</name>
        <dbReference type="ChEBI" id="CHEBI:58210"/>
    </ligand>
</feature>
<feature type="binding site" evidence="5">
    <location>
        <position position="76"/>
    </location>
    <ligand>
        <name>FMN</name>
        <dbReference type="ChEBI" id="CHEBI:58210"/>
    </ligand>
</feature>
<feature type="domain" description="Pyridoxamine 5'-phosphate oxidase N-terminal" evidence="6">
    <location>
        <begin position="38"/>
        <end position="137"/>
    </location>
</feature>
<dbReference type="Proteomes" id="UP000199012">
    <property type="component" value="Unassembled WGS sequence"/>
</dbReference>
<dbReference type="PANTHER" id="PTHR10851:SF0">
    <property type="entry name" value="PYRIDOXINE-5'-PHOSPHATE OXIDASE"/>
    <property type="match status" value="1"/>
</dbReference>
<keyword evidence="4" id="KW-0560">Oxidoreductase</keyword>
<evidence type="ECO:0000259" key="7">
    <source>
        <dbReference type="Pfam" id="PF10590"/>
    </source>
</evidence>
<dbReference type="PIRSF" id="PIRSF000190">
    <property type="entry name" value="Pyd_amn-ph_oxd"/>
    <property type="match status" value="1"/>
</dbReference>
<feature type="binding site" evidence="5">
    <location>
        <position position="178"/>
    </location>
    <ligand>
        <name>FMN</name>
        <dbReference type="ChEBI" id="CHEBI:58210"/>
    </ligand>
</feature>
<dbReference type="STRING" id="988821.SAMN05421867_101227"/>
<dbReference type="Gene3D" id="2.30.110.10">
    <property type="entry name" value="Electron Transport, Fmn-binding Protein, Chain A"/>
    <property type="match status" value="1"/>
</dbReference>
<dbReference type="PANTHER" id="PTHR10851">
    <property type="entry name" value="PYRIDOXINE-5-PHOSPHATE OXIDASE"/>
    <property type="match status" value="1"/>
</dbReference>
<evidence type="ECO:0000256" key="2">
    <source>
        <dbReference type="ARBA" id="ARBA00022630"/>
    </source>
</evidence>
<dbReference type="Pfam" id="PF01243">
    <property type="entry name" value="PNPOx_N"/>
    <property type="match status" value="1"/>
</dbReference>
<comment type="cofactor">
    <cofactor evidence="5">
        <name>FMN</name>
        <dbReference type="ChEBI" id="CHEBI:58210"/>
    </cofactor>
    <text evidence="5">Binds 1 FMN per subunit.</text>
</comment>
<evidence type="ECO:0000313" key="8">
    <source>
        <dbReference type="EMBL" id="SFA72434.1"/>
    </source>
</evidence>
<organism evidence="8 9">
    <name type="scientific">Cellulomonas marina</name>
    <dbReference type="NCBI Taxonomy" id="988821"/>
    <lineage>
        <taxon>Bacteria</taxon>
        <taxon>Bacillati</taxon>
        <taxon>Actinomycetota</taxon>
        <taxon>Actinomycetes</taxon>
        <taxon>Micrococcales</taxon>
        <taxon>Cellulomonadaceae</taxon>
        <taxon>Cellulomonas</taxon>
    </lineage>
</organism>
<dbReference type="RefSeq" id="WP_203708856.1">
    <property type="nucleotide sequence ID" value="NZ_BONM01000013.1"/>
</dbReference>
<gene>
    <name evidence="8" type="ORF">SAMN05421867_101227</name>
</gene>
<sequence length="205" mass="22469">MITSSTLFGHDVEDPDAPLEDPEALLDAWLPQPVDELRPLMALTTLDEDGWPDTRHVLLSAHAPGALLFHTDARTRKAAHLAADPRVSLALVWPDLGRQVTVQGEAEPTEAEAAAAVFAARSRYLQLLAWQNDADAAALPRAARRQRWAEFAAAHPEALDAPATWVGYRVTPRRITFWRGDPDGPSHRLACARTPTGWTVTRLPG</sequence>
<keyword evidence="2" id="KW-0285">Flavoprotein</keyword>
<evidence type="ECO:0000313" key="9">
    <source>
        <dbReference type="Proteomes" id="UP000199012"/>
    </source>
</evidence>
<dbReference type="GO" id="GO:0008615">
    <property type="term" value="P:pyridoxine biosynthetic process"/>
    <property type="evidence" value="ECO:0007669"/>
    <property type="project" value="InterPro"/>
</dbReference>
<dbReference type="GO" id="GO:0010181">
    <property type="term" value="F:FMN binding"/>
    <property type="evidence" value="ECO:0007669"/>
    <property type="project" value="InterPro"/>
</dbReference>
<dbReference type="InterPro" id="IPR012349">
    <property type="entry name" value="Split_barrel_FMN-bd"/>
</dbReference>
<accession>A0A1I0V7R7</accession>
<dbReference type="InterPro" id="IPR000659">
    <property type="entry name" value="Pyridox_Oxase"/>
</dbReference>
<keyword evidence="3 5" id="KW-0288">FMN</keyword>
<dbReference type="AlphaFoldDB" id="A0A1I0V7R7"/>
<reference evidence="8 9" key="1">
    <citation type="submission" date="2016-10" db="EMBL/GenBank/DDBJ databases">
        <authorList>
            <person name="de Groot N.N."/>
        </authorList>
    </citation>
    <scope>NUCLEOTIDE SEQUENCE [LARGE SCALE GENOMIC DNA]</scope>
    <source>
        <strain evidence="8 9">CGMCC 4.6945</strain>
    </source>
</reference>
<dbReference type="Pfam" id="PF10590">
    <property type="entry name" value="PNP_phzG_C"/>
    <property type="match status" value="1"/>
</dbReference>
<keyword evidence="9" id="KW-1185">Reference proteome</keyword>
<dbReference type="InterPro" id="IPR019576">
    <property type="entry name" value="Pyridoxamine_oxidase_dimer_C"/>
</dbReference>
<dbReference type="InterPro" id="IPR011576">
    <property type="entry name" value="Pyridox_Oxase_N"/>
</dbReference>